<proteinExistence type="predicted"/>
<evidence type="ECO:0008006" key="3">
    <source>
        <dbReference type="Google" id="ProtNLM"/>
    </source>
</evidence>
<dbReference type="STRING" id="402734.SAMN05660918_0794"/>
<dbReference type="EMBL" id="FNYA01000001">
    <property type="protein sequence ID" value="SEI47332.1"/>
    <property type="molecule type" value="Genomic_DNA"/>
</dbReference>
<reference evidence="2" key="1">
    <citation type="submission" date="2016-10" db="EMBL/GenBank/DDBJ databases">
        <authorList>
            <person name="Varghese N."/>
            <person name="Submissions S."/>
        </authorList>
    </citation>
    <scope>NUCLEOTIDE SEQUENCE [LARGE SCALE GENOMIC DNA]</scope>
    <source>
        <strain evidence="2">DSM 17934</strain>
    </source>
</reference>
<gene>
    <name evidence="1" type="ORF">SAMN05660918_0794</name>
</gene>
<sequence>MIIVHEIFVCKPGNASKLATLFKEVMADSPEFVNIMTDMTGEFNRVIIQSKYENLTAYEERFKNYMEDSEEVKKMKEKMQGYHDLYLSGKREIFKIW</sequence>
<dbReference type="RefSeq" id="WP_091308283.1">
    <property type="nucleotide sequence ID" value="NZ_CBCSJU010000001.1"/>
</dbReference>
<accession>A0A1H6R829</accession>
<dbReference type="InterPro" id="IPR011008">
    <property type="entry name" value="Dimeric_a/b-barrel"/>
</dbReference>
<dbReference type="SUPFAM" id="SSF54909">
    <property type="entry name" value="Dimeric alpha+beta barrel"/>
    <property type="match status" value="1"/>
</dbReference>
<organism evidence="1 2">
    <name type="scientific">Flavobacterium terrigena</name>
    <dbReference type="NCBI Taxonomy" id="402734"/>
    <lineage>
        <taxon>Bacteria</taxon>
        <taxon>Pseudomonadati</taxon>
        <taxon>Bacteroidota</taxon>
        <taxon>Flavobacteriia</taxon>
        <taxon>Flavobacteriales</taxon>
        <taxon>Flavobacteriaceae</taxon>
        <taxon>Flavobacterium</taxon>
    </lineage>
</organism>
<keyword evidence="2" id="KW-1185">Reference proteome</keyword>
<name>A0A1H6R829_9FLAO</name>
<dbReference type="AlphaFoldDB" id="A0A1H6R829"/>
<evidence type="ECO:0000313" key="2">
    <source>
        <dbReference type="Proteomes" id="UP000199702"/>
    </source>
</evidence>
<dbReference type="OrthoDB" id="673412at2"/>
<protein>
    <recommendedName>
        <fullName evidence="3">NIPSNAP protein</fullName>
    </recommendedName>
</protein>
<evidence type="ECO:0000313" key="1">
    <source>
        <dbReference type="EMBL" id="SEI47332.1"/>
    </source>
</evidence>
<dbReference type="Proteomes" id="UP000199702">
    <property type="component" value="Unassembled WGS sequence"/>
</dbReference>